<dbReference type="Proteomes" id="UP000257109">
    <property type="component" value="Unassembled WGS sequence"/>
</dbReference>
<evidence type="ECO:0000313" key="1">
    <source>
        <dbReference type="EMBL" id="RDX91728.1"/>
    </source>
</evidence>
<organism evidence="1 2">
    <name type="scientific">Mucuna pruriens</name>
    <name type="common">Velvet bean</name>
    <name type="synonym">Dolichos pruriens</name>
    <dbReference type="NCBI Taxonomy" id="157652"/>
    <lineage>
        <taxon>Eukaryota</taxon>
        <taxon>Viridiplantae</taxon>
        <taxon>Streptophyta</taxon>
        <taxon>Embryophyta</taxon>
        <taxon>Tracheophyta</taxon>
        <taxon>Spermatophyta</taxon>
        <taxon>Magnoliopsida</taxon>
        <taxon>eudicotyledons</taxon>
        <taxon>Gunneridae</taxon>
        <taxon>Pentapetalae</taxon>
        <taxon>rosids</taxon>
        <taxon>fabids</taxon>
        <taxon>Fabales</taxon>
        <taxon>Fabaceae</taxon>
        <taxon>Papilionoideae</taxon>
        <taxon>50 kb inversion clade</taxon>
        <taxon>NPAAA clade</taxon>
        <taxon>indigoferoid/millettioid clade</taxon>
        <taxon>Phaseoleae</taxon>
        <taxon>Mucuna</taxon>
    </lineage>
</organism>
<keyword evidence="2" id="KW-1185">Reference proteome</keyword>
<protein>
    <submittedName>
        <fullName evidence="1">Copia protein</fullName>
    </submittedName>
</protein>
<proteinExistence type="predicted"/>
<accession>A0A371GME6</accession>
<feature type="non-terminal residue" evidence="1">
    <location>
        <position position="1"/>
    </location>
</feature>
<dbReference type="AlphaFoldDB" id="A0A371GME6"/>
<gene>
    <name evidence="1" type="primary">GIP</name>
    <name evidence="1" type="ORF">CR513_26244</name>
</gene>
<evidence type="ECO:0000313" key="2">
    <source>
        <dbReference type="Proteomes" id="UP000257109"/>
    </source>
</evidence>
<comment type="caution">
    <text evidence="1">The sequence shown here is derived from an EMBL/GenBank/DDBJ whole genome shotgun (WGS) entry which is preliminary data.</text>
</comment>
<sequence length="155" mass="18464">MTHDKQRVYVPRPPYKERRLGYLQRIGKHPFSSIEIKHHFIKDYVHKWILDLKFISNENQLADIFTKPLPEDKLIHTRNLLGKLIYCVHKGLVIHRHTHCPKDVLTIHRVIHHPKDVFSIHNETHRPKDVLRVHSKNHCPKDILNIHSKNHGPKT</sequence>
<name>A0A371GME6_MUCPR</name>
<reference evidence="1" key="1">
    <citation type="submission" date="2018-05" db="EMBL/GenBank/DDBJ databases">
        <title>Draft genome of Mucuna pruriens seed.</title>
        <authorList>
            <person name="Nnadi N.E."/>
            <person name="Vos R."/>
            <person name="Hasami M.H."/>
            <person name="Devisetty U.K."/>
            <person name="Aguiy J.C."/>
        </authorList>
    </citation>
    <scope>NUCLEOTIDE SEQUENCE [LARGE SCALE GENOMIC DNA]</scope>
    <source>
        <strain evidence="1">JCA_2017</strain>
    </source>
</reference>
<dbReference type="EMBL" id="QJKJ01005046">
    <property type="protein sequence ID" value="RDX91728.1"/>
    <property type="molecule type" value="Genomic_DNA"/>
</dbReference>